<dbReference type="GO" id="GO:0000166">
    <property type="term" value="F:nucleotide binding"/>
    <property type="evidence" value="ECO:0007669"/>
    <property type="project" value="UniProtKB-KW"/>
</dbReference>
<dbReference type="Gene3D" id="3.30.450.260">
    <property type="entry name" value="Haem NO binding associated domain"/>
    <property type="match status" value="1"/>
</dbReference>
<dbReference type="OrthoDB" id="6127067at2759"/>
<dbReference type="RefSeq" id="XP_030834871.1">
    <property type="nucleotide sequence ID" value="XM_030979011.1"/>
</dbReference>
<dbReference type="PANTHER" id="PTHR45655">
    <property type="entry name" value="GUANYLATE CYCLASE SOLUBLE SUBUNIT BETA-2"/>
    <property type="match status" value="1"/>
</dbReference>
<name>A0A7M7NFN4_STRPU</name>
<dbReference type="Pfam" id="PF07701">
    <property type="entry name" value="HNOBA"/>
    <property type="match status" value="1"/>
</dbReference>
<keyword evidence="6" id="KW-1185">Reference proteome</keyword>
<keyword evidence="3" id="KW-0141">cGMP biosynthesis</keyword>
<evidence type="ECO:0000259" key="4">
    <source>
        <dbReference type="Pfam" id="PF07701"/>
    </source>
</evidence>
<dbReference type="Proteomes" id="UP000007110">
    <property type="component" value="Unassembled WGS sequence"/>
</dbReference>
<evidence type="ECO:0000256" key="2">
    <source>
        <dbReference type="ARBA" id="ARBA00022741"/>
    </source>
</evidence>
<dbReference type="InterPro" id="IPR042463">
    <property type="entry name" value="HNOB_dom_associated_sf"/>
</dbReference>
<dbReference type="EC" id="4.6.1.2" evidence="1"/>
<keyword evidence="2" id="KW-0547">Nucleotide-binding</keyword>
<dbReference type="AlphaFoldDB" id="A0A7M7NFN4"/>
<dbReference type="PANTHER" id="PTHR45655:SF13">
    <property type="entry name" value="SOLUBLE GUANYLATE CYCLASE GCY-32-RELATED"/>
    <property type="match status" value="1"/>
</dbReference>
<dbReference type="InParanoid" id="A0A7M7NFN4"/>
<protein>
    <recommendedName>
        <fullName evidence="1">guanylate cyclase</fullName>
        <ecNumber evidence="1">4.6.1.2</ecNumber>
    </recommendedName>
</protein>
<dbReference type="GO" id="GO:0004383">
    <property type="term" value="F:guanylate cyclase activity"/>
    <property type="evidence" value="ECO:0007669"/>
    <property type="project" value="UniProtKB-EC"/>
</dbReference>
<evidence type="ECO:0000313" key="6">
    <source>
        <dbReference type="Proteomes" id="UP000007110"/>
    </source>
</evidence>
<dbReference type="InterPro" id="IPR011645">
    <property type="entry name" value="HNOB_dom_associated"/>
</dbReference>
<evidence type="ECO:0000313" key="5">
    <source>
        <dbReference type="EnsemblMetazoa" id="XP_030834871"/>
    </source>
</evidence>
<reference evidence="5" key="2">
    <citation type="submission" date="2021-01" db="UniProtKB">
        <authorList>
            <consortium name="EnsemblMetazoa"/>
        </authorList>
    </citation>
    <scope>IDENTIFICATION</scope>
</reference>
<feature type="domain" description="Haem NO binding associated" evidence="4">
    <location>
        <begin position="45"/>
        <end position="123"/>
    </location>
</feature>
<sequence length="135" mass="15277">MDINGIEESLAEGKVARDQCLPEISEKRVLPISYFKPKIPARILLDPETFCKTFPYHILFNDDLVIMHSGSKLQQFCPLINDEGATLKDILTLDHPQIELTSENIFIFLNMIFMATLKKEAMAPNMPVLSLRGNA</sequence>
<reference evidence="6" key="1">
    <citation type="submission" date="2015-02" db="EMBL/GenBank/DDBJ databases">
        <title>Genome sequencing for Strongylocentrotus purpuratus.</title>
        <authorList>
            <person name="Murali S."/>
            <person name="Liu Y."/>
            <person name="Vee V."/>
            <person name="English A."/>
            <person name="Wang M."/>
            <person name="Skinner E."/>
            <person name="Han Y."/>
            <person name="Muzny D.M."/>
            <person name="Worley K.C."/>
            <person name="Gibbs R.A."/>
        </authorList>
    </citation>
    <scope>NUCLEOTIDE SEQUENCE</scope>
</reference>
<accession>A0A7M7NFN4</accession>
<dbReference type="EnsemblMetazoa" id="XM_030979011">
    <property type="protein sequence ID" value="XP_030834871"/>
    <property type="gene ID" value="LOC105436440"/>
</dbReference>
<proteinExistence type="predicted"/>
<dbReference type="GeneID" id="105436440"/>
<organism evidence="5 6">
    <name type="scientific">Strongylocentrotus purpuratus</name>
    <name type="common">Purple sea urchin</name>
    <dbReference type="NCBI Taxonomy" id="7668"/>
    <lineage>
        <taxon>Eukaryota</taxon>
        <taxon>Metazoa</taxon>
        <taxon>Echinodermata</taxon>
        <taxon>Eleutherozoa</taxon>
        <taxon>Echinozoa</taxon>
        <taxon>Echinoidea</taxon>
        <taxon>Euechinoidea</taxon>
        <taxon>Echinacea</taxon>
        <taxon>Camarodonta</taxon>
        <taxon>Echinidea</taxon>
        <taxon>Strongylocentrotidae</taxon>
        <taxon>Strongylocentrotus</taxon>
    </lineage>
</organism>
<dbReference type="KEGG" id="spu:105436440"/>
<evidence type="ECO:0000256" key="3">
    <source>
        <dbReference type="ARBA" id="ARBA00023293"/>
    </source>
</evidence>
<evidence type="ECO:0000256" key="1">
    <source>
        <dbReference type="ARBA" id="ARBA00012202"/>
    </source>
</evidence>